<keyword evidence="1" id="KW-0812">Transmembrane</keyword>
<feature type="transmembrane region" description="Helical" evidence="1">
    <location>
        <begin position="6"/>
        <end position="28"/>
    </location>
</feature>
<dbReference type="AlphaFoldDB" id="C1DUP3"/>
<dbReference type="HOGENOM" id="CLU_3318072_0_0_0"/>
<organism evidence="2 3">
    <name type="scientific">Sulfurihydrogenibium azorense (strain DSM 15241 / OCM 825 / Az-Fu1)</name>
    <dbReference type="NCBI Taxonomy" id="204536"/>
    <lineage>
        <taxon>Bacteria</taxon>
        <taxon>Pseudomonadati</taxon>
        <taxon>Aquificota</taxon>
        <taxon>Aquificia</taxon>
        <taxon>Aquificales</taxon>
        <taxon>Hydrogenothermaceae</taxon>
        <taxon>Sulfurihydrogenibium</taxon>
    </lineage>
</organism>
<keyword evidence="3" id="KW-1185">Reference proteome</keyword>
<reference evidence="2 3" key="1">
    <citation type="journal article" date="2009" name="J. Bacteriol.">
        <title>Complete and draft genome sequences of six members of the Aquificales.</title>
        <authorList>
            <person name="Reysenbach A.L."/>
            <person name="Hamamura N."/>
            <person name="Podar M."/>
            <person name="Griffiths E."/>
            <person name="Ferreira S."/>
            <person name="Hochstein R."/>
            <person name="Heidelberg J."/>
            <person name="Johnson J."/>
            <person name="Mead D."/>
            <person name="Pohorille A."/>
            <person name="Sarmiento M."/>
            <person name="Schweighofer K."/>
            <person name="Seshadri R."/>
            <person name="Voytek M.A."/>
        </authorList>
    </citation>
    <scope>NUCLEOTIDE SEQUENCE [LARGE SCALE GENOMIC DNA]</scope>
    <source>
        <strain evidence="3">Az-Fu1 / DSM 15241 / OCM 825</strain>
    </source>
</reference>
<evidence type="ECO:0000313" key="3">
    <source>
        <dbReference type="Proteomes" id="UP000001369"/>
    </source>
</evidence>
<protein>
    <submittedName>
        <fullName evidence="2">Uncharacterized protein</fullName>
    </submittedName>
</protein>
<dbReference type="Proteomes" id="UP000001369">
    <property type="component" value="Chromosome"/>
</dbReference>
<evidence type="ECO:0000313" key="2">
    <source>
        <dbReference type="EMBL" id="ACN99574.1"/>
    </source>
</evidence>
<keyword evidence="1" id="KW-0472">Membrane</keyword>
<evidence type="ECO:0000256" key="1">
    <source>
        <dbReference type="SAM" id="Phobius"/>
    </source>
</evidence>
<gene>
    <name evidence="2" type="ordered locus">SULAZ_0851</name>
</gene>
<accession>C1DUP3</accession>
<dbReference type="KEGG" id="saf:SULAZ_0851"/>
<name>C1DUP3_SULAA</name>
<proteinExistence type="predicted"/>
<sequence length="39" mass="4450">MEKIGLAMFVLAVLTALISFGVIAFLTVKDYYEERKKLK</sequence>
<dbReference type="EMBL" id="CP001229">
    <property type="protein sequence ID" value="ACN99574.1"/>
    <property type="molecule type" value="Genomic_DNA"/>
</dbReference>
<keyword evidence="1" id="KW-1133">Transmembrane helix</keyword>